<dbReference type="HOGENOM" id="CLU_2849990_0_0_1"/>
<proteinExistence type="predicted"/>
<reference evidence="1 2" key="1">
    <citation type="journal article" date="2011" name="Genome Biol.">
        <title>Comparative genome sequence analysis underscores mycoparasitism as the ancestral life style of Trichoderma.</title>
        <authorList>
            <person name="Kubicek C.P."/>
            <person name="Herrera-Estrella A."/>
            <person name="Seidl-Seiboth V."/>
            <person name="Martinez D.A."/>
            <person name="Druzhinina I.S."/>
            <person name="Thon M."/>
            <person name="Zeilinger S."/>
            <person name="Casas-Flores S."/>
            <person name="Horwitz B.A."/>
            <person name="Mukherjee P.K."/>
            <person name="Mukherjee M."/>
            <person name="Kredics L."/>
            <person name="Alcaraz L.D."/>
            <person name="Aerts A."/>
            <person name="Antal Z."/>
            <person name="Atanasova L."/>
            <person name="Cervantes-Badillo M.G."/>
            <person name="Challacombe J."/>
            <person name="Chertkov O."/>
            <person name="McCluskey K."/>
            <person name="Coulpier F."/>
            <person name="Deshpande N."/>
            <person name="von Doehren H."/>
            <person name="Ebbole D.J."/>
            <person name="Esquivel-Naranjo E.U."/>
            <person name="Fekete E."/>
            <person name="Flipphi M."/>
            <person name="Glaser F."/>
            <person name="Gomez-Rodriguez E.Y."/>
            <person name="Gruber S."/>
            <person name="Han C."/>
            <person name="Henrissat B."/>
            <person name="Hermosa R."/>
            <person name="Hernandez-Onate M."/>
            <person name="Karaffa L."/>
            <person name="Kosti I."/>
            <person name="Le Crom S."/>
            <person name="Lindquist E."/>
            <person name="Lucas S."/>
            <person name="Luebeck M."/>
            <person name="Luebeck P.S."/>
            <person name="Margeot A."/>
            <person name="Metz B."/>
            <person name="Misra M."/>
            <person name="Nevalainen H."/>
            <person name="Omann M."/>
            <person name="Packer N."/>
            <person name="Perrone G."/>
            <person name="Uresti-Rivera E.E."/>
            <person name="Salamov A."/>
            <person name="Schmoll M."/>
            <person name="Seiboth B."/>
            <person name="Shapiro H."/>
            <person name="Sukno S."/>
            <person name="Tamayo-Ramos J.A."/>
            <person name="Tisch D."/>
            <person name="Wiest A."/>
            <person name="Wilkinson H.H."/>
            <person name="Zhang M."/>
            <person name="Coutinho P.M."/>
            <person name="Kenerley C.M."/>
            <person name="Monte E."/>
            <person name="Baker S.E."/>
            <person name="Grigoriev I.V."/>
        </authorList>
    </citation>
    <scope>NUCLEOTIDE SEQUENCE [LARGE SCALE GENOMIC DNA]</scope>
    <source>
        <strain evidence="2">ATCC 20476 / IMI 206040</strain>
    </source>
</reference>
<comment type="caution">
    <text evidence="1">The sequence shown here is derived from an EMBL/GenBank/DDBJ whole genome shotgun (WGS) entry which is preliminary data.</text>
</comment>
<evidence type="ECO:0000313" key="1">
    <source>
        <dbReference type="EMBL" id="EHK45463.1"/>
    </source>
</evidence>
<name>G9NWX7_HYPAI</name>
<keyword evidence="2" id="KW-1185">Reference proteome</keyword>
<dbReference type="EMBL" id="ABDG02000024">
    <property type="protein sequence ID" value="EHK45463.1"/>
    <property type="molecule type" value="Genomic_DNA"/>
</dbReference>
<dbReference type="Proteomes" id="UP000005426">
    <property type="component" value="Unassembled WGS sequence"/>
</dbReference>
<sequence length="65" mass="6927">MALSFAITRKAPVTDVIFLPSEDEGSIEWLLSSAASTVNNLEASRGDSSCKETIQMQRGVPDLAA</sequence>
<organism evidence="1 2">
    <name type="scientific">Hypocrea atroviridis (strain ATCC 20476 / IMI 206040)</name>
    <name type="common">Trichoderma atroviride</name>
    <dbReference type="NCBI Taxonomy" id="452589"/>
    <lineage>
        <taxon>Eukaryota</taxon>
        <taxon>Fungi</taxon>
        <taxon>Dikarya</taxon>
        <taxon>Ascomycota</taxon>
        <taxon>Pezizomycotina</taxon>
        <taxon>Sordariomycetes</taxon>
        <taxon>Hypocreomycetidae</taxon>
        <taxon>Hypocreales</taxon>
        <taxon>Hypocreaceae</taxon>
        <taxon>Trichoderma</taxon>
    </lineage>
</organism>
<evidence type="ECO:0000313" key="2">
    <source>
        <dbReference type="Proteomes" id="UP000005426"/>
    </source>
</evidence>
<gene>
    <name evidence="1" type="ORF">TRIATDRAFT_284377</name>
</gene>
<dbReference type="AlphaFoldDB" id="G9NWX7"/>
<protein>
    <submittedName>
        <fullName evidence="1">Uncharacterized protein</fullName>
    </submittedName>
</protein>
<accession>G9NWX7</accession>